<dbReference type="KEGG" id="ssua:FPZ54_17005"/>
<evidence type="ECO:0000256" key="1">
    <source>
        <dbReference type="SAM" id="Phobius"/>
    </source>
</evidence>
<evidence type="ECO:0000313" key="2">
    <source>
        <dbReference type="EMBL" id="QDX27535.1"/>
    </source>
</evidence>
<keyword evidence="1" id="KW-1133">Transmembrane helix</keyword>
<dbReference type="AlphaFoldDB" id="A0A518RJA5"/>
<name>A0A518RJA5_9SPHN</name>
<protein>
    <recommendedName>
        <fullName evidence="4">Iron transporter</fullName>
    </recommendedName>
</protein>
<keyword evidence="3" id="KW-1185">Reference proteome</keyword>
<keyword evidence="1" id="KW-0472">Membrane</keyword>
<dbReference type="EMBL" id="CP042239">
    <property type="protein sequence ID" value="QDX27535.1"/>
    <property type="molecule type" value="Genomic_DNA"/>
</dbReference>
<feature type="transmembrane region" description="Helical" evidence="1">
    <location>
        <begin position="77"/>
        <end position="95"/>
    </location>
</feature>
<feature type="transmembrane region" description="Helical" evidence="1">
    <location>
        <begin position="16"/>
        <end position="37"/>
    </location>
</feature>
<dbReference type="OrthoDB" id="7573731at2"/>
<gene>
    <name evidence="2" type="ORF">FPZ54_17005</name>
</gene>
<accession>A0A518RJA5</accession>
<reference evidence="2 3" key="1">
    <citation type="submission" date="2019-07" db="EMBL/GenBank/DDBJ databases">
        <title>Sphingomonas alkalisoli sp. nov., isolated from rhizosphere soil of Suaedae salsa.</title>
        <authorList>
            <person name="Zhang H."/>
            <person name="Xu L."/>
            <person name="Zhang J.-X."/>
            <person name="Sun J.-Q."/>
        </authorList>
    </citation>
    <scope>NUCLEOTIDE SEQUENCE [LARGE SCALE GENOMIC DNA]</scope>
    <source>
        <strain evidence="2 3">XS-10</strain>
    </source>
</reference>
<sequence>MAGTNGSGAWRRRGDLLLRILVALPIGYGVATLWAMALSITLPIPVSDAVTTGMLVAFVICAVVAMWAFAARSGLRALLVVVGAGAVAGLILWLGRAV</sequence>
<proteinExistence type="predicted"/>
<dbReference type="Proteomes" id="UP000318055">
    <property type="component" value="Chromosome"/>
</dbReference>
<feature type="transmembrane region" description="Helical" evidence="1">
    <location>
        <begin position="49"/>
        <end position="70"/>
    </location>
</feature>
<organism evidence="2 3">
    <name type="scientific">Sphingomonas suaedae</name>
    <dbReference type="NCBI Taxonomy" id="2599297"/>
    <lineage>
        <taxon>Bacteria</taxon>
        <taxon>Pseudomonadati</taxon>
        <taxon>Pseudomonadota</taxon>
        <taxon>Alphaproteobacteria</taxon>
        <taxon>Sphingomonadales</taxon>
        <taxon>Sphingomonadaceae</taxon>
        <taxon>Sphingomonas</taxon>
    </lineage>
</organism>
<keyword evidence="1" id="KW-0812">Transmembrane</keyword>
<evidence type="ECO:0000313" key="3">
    <source>
        <dbReference type="Proteomes" id="UP000318055"/>
    </source>
</evidence>
<dbReference type="RefSeq" id="WP_145849010.1">
    <property type="nucleotide sequence ID" value="NZ_CP042239.1"/>
</dbReference>
<evidence type="ECO:0008006" key="4">
    <source>
        <dbReference type="Google" id="ProtNLM"/>
    </source>
</evidence>